<reference evidence="3 4" key="1">
    <citation type="journal article" date="2015" name="Stand. Genomic Sci.">
        <title>Genomic Encyclopedia of Bacterial and Archaeal Type Strains, Phase III: the genomes of soil and plant-associated and newly described type strains.</title>
        <authorList>
            <person name="Whitman W.B."/>
            <person name="Woyke T."/>
            <person name="Klenk H.P."/>
            <person name="Zhou Y."/>
            <person name="Lilburn T.G."/>
            <person name="Beck B.J."/>
            <person name="De Vos P."/>
            <person name="Vandamme P."/>
            <person name="Eisen J.A."/>
            <person name="Garrity G."/>
            <person name="Hugenholtz P."/>
            <person name="Kyrpides N.C."/>
        </authorList>
    </citation>
    <scope>NUCLEOTIDE SEQUENCE [LARGE SCALE GENOMIC DNA]</scope>
    <source>
        <strain evidence="3 4">CGMCC 1.10136</strain>
    </source>
</reference>
<accession>A0A562LKQ1</accession>
<protein>
    <submittedName>
        <fullName evidence="3">Multisubunit potassium/proton antiporter PhaG subunit</fullName>
    </submittedName>
</protein>
<feature type="transmembrane region" description="Helical" evidence="2">
    <location>
        <begin position="45"/>
        <end position="65"/>
    </location>
</feature>
<comment type="caution">
    <text evidence="3">The sequence shown here is derived from an EMBL/GenBank/DDBJ whole genome shotgun (WGS) entry which is preliminary data.</text>
</comment>
<dbReference type="OrthoDB" id="9813804at2"/>
<dbReference type="InterPro" id="IPR005133">
    <property type="entry name" value="PhaG_MnhG_YufB"/>
</dbReference>
<sequence length="125" mass="13108">MSTGVVWVDVVVAMLLVLSGVLVLVSAIGFVRLQNFFLRMHPPALAYTLSTWCVAGASALSLSVLGGRLVLHPLLLPALLALTVPVTTLLLARVSLFRDRRAGIEGTPPASVPRQADVAGPESSP</sequence>
<feature type="region of interest" description="Disordered" evidence="1">
    <location>
        <begin position="103"/>
        <end position="125"/>
    </location>
</feature>
<proteinExistence type="predicted"/>
<feature type="transmembrane region" description="Helical" evidence="2">
    <location>
        <begin position="6"/>
        <end position="33"/>
    </location>
</feature>
<evidence type="ECO:0000313" key="3">
    <source>
        <dbReference type="EMBL" id="TWI08210.1"/>
    </source>
</evidence>
<dbReference type="RefSeq" id="WP_144816075.1">
    <property type="nucleotide sequence ID" value="NZ_VLKP01000010.1"/>
</dbReference>
<feature type="transmembrane region" description="Helical" evidence="2">
    <location>
        <begin position="71"/>
        <end position="92"/>
    </location>
</feature>
<keyword evidence="4" id="KW-1185">Reference proteome</keyword>
<evidence type="ECO:0000256" key="2">
    <source>
        <dbReference type="SAM" id="Phobius"/>
    </source>
</evidence>
<dbReference type="PANTHER" id="PTHR34703:SF1">
    <property type="entry name" value="ANTIPORTER SUBUNIT MNHG2-RELATED"/>
    <property type="match status" value="1"/>
</dbReference>
<dbReference type="Pfam" id="PF03334">
    <property type="entry name" value="PhaG_MnhG_YufB"/>
    <property type="match status" value="1"/>
</dbReference>
<organism evidence="3 4">
    <name type="scientific">Aerolutibacter ruishenii</name>
    <dbReference type="NCBI Taxonomy" id="686800"/>
    <lineage>
        <taxon>Bacteria</taxon>
        <taxon>Pseudomonadati</taxon>
        <taxon>Pseudomonadota</taxon>
        <taxon>Gammaproteobacteria</taxon>
        <taxon>Lysobacterales</taxon>
        <taxon>Lysobacteraceae</taxon>
        <taxon>Aerolutibacter</taxon>
    </lineage>
</organism>
<gene>
    <name evidence="3" type="ORF">IP93_02446</name>
</gene>
<keyword evidence="2" id="KW-1133">Transmembrane helix</keyword>
<dbReference type="AlphaFoldDB" id="A0A562LKQ1"/>
<dbReference type="EMBL" id="VLKP01000010">
    <property type="protein sequence ID" value="TWI08210.1"/>
    <property type="molecule type" value="Genomic_DNA"/>
</dbReference>
<name>A0A562LKQ1_9GAMM</name>
<keyword evidence="2" id="KW-0472">Membrane</keyword>
<evidence type="ECO:0000256" key="1">
    <source>
        <dbReference type="SAM" id="MobiDB-lite"/>
    </source>
</evidence>
<dbReference type="Proteomes" id="UP000316471">
    <property type="component" value="Unassembled WGS sequence"/>
</dbReference>
<keyword evidence="2" id="KW-0812">Transmembrane</keyword>
<dbReference type="PANTHER" id="PTHR34703">
    <property type="entry name" value="ANTIPORTER SUBUNIT MNHG2-RELATED"/>
    <property type="match status" value="1"/>
</dbReference>
<evidence type="ECO:0000313" key="4">
    <source>
        <dbReference type="Proteomes" id="UP000316471"/>
    </source>
</evidence>
<dbReference type="GO" id="GO:0015385">
    <property type="term" value="F:sodium:proton antiporter activity"/>
    <property type="evidence" value="ECO:0007669"/>
    <property type="project" value="TreeGrafter"/>
</dbReference>